<dbReference type="InterPro" id="IPR036163">
    <property type="entry name" value="HMA_dom_sf"/>
</dbReference>
<dbReference type="AlphaFoldDB" id="A0A0G0N6V5"/>
<sequence length="53" mass="5858">MDCPSCAMLIESELDDKGINCKCSYAKETLEISGEVVEEVVKIVSDLGYKIEE</sequence>
<accession>A0A0G0N6V5</accession>
<feature type="domain" description="HMA" evidence="1">
    <location>
        <begin position="1"/>
        <end position="50"/>
    </location>
</feature>
<dbReference type="GO" id="GO:0046872">
    <property type="term" value="F:metal ion binding"/>
    <property type="evidence" value="ECO:0007669"/>
    <property type="project" value="InterPro"/>
</dbReference>
<proteinExistence type="predicted"/>
<dbReference type="EMBL" id="LBWP01000011">
    <property type="protein sequence ID" value="KKR11148.1"/>
    <property type="molecule type" value="Genomic_DNA"/>
</dbReference>
<dbReference type="Proteomes" id="UP000034246">
    <property type="component" value="Unassembled WGS sequence"/>
</dbReference>
<gene>
    <name evidence="2" type="ORF">UT39_C0011G0020</name>
</gene>
<organism evidence="2 3">
    <name type="scientific">Candidatus Woesebacteria bacterium GW2011_GWA1_39_21</name>
    <dbReference type="NCBI Taxonomy" id="1618550"/>
    <lineage>
        <taxon>Bacteria</taxon>
        <taxon>Candidatus Woeseibacteriota</taxon>
    </lineage>
</organism>
<dbReference type="Gene3D" id="3.30.70.100">
    <property type="match status" value="1"/>
</dbReference>
<dbReference type="Pfam" id="PF00403">
    <property type="entry name" value="HMA"/>
    <property type="match status" value="1"/>
</dbReference>
<evidence type="ECO:0000313" key="3">
    <source>
        <dbReference type="Proteomes" id="UP000034246"/>
    </source>
</evidence>
<name>A0A0G0N6V5_9BACT</name>
<evidence type="ECO:0000313" key="2">
    <source>
        <dbReference type="EMBL" id="KKR11148.1"/>
    </source>
</evidence>
<comment type="caution">
    <text evidence="2">The sequence shown here is derived from an EMBL/GenBank/DDBJ whole genome shotgun (WGS) entry which is preliminary data.</text>
</comment>
<dbReference type="SUPFAM" id="SSF55008">
    <property type="entry name" value="HMA, heavy metal-associated domain"/>
    <property type="match status" value="1"/>
</dbReference>
<protein>
    <recommendedName>
        <fullName evidence="1">HMA domain-containing protein</fullName>
    </recommendedName>
</protein>
<dbReference type="InterPro" id="IPR006121">
    <property type="entry name" value="HMA_dom"/>
</dbReference>
<reference evidence="2 3" key="1">
    <citation type="journal article" date="2015" name="Nature">
        <title>rRNA introns, odd ribosomes, and small enigmatic genomes across a large radiation of phyla.</title>
        <authorList>
            <person name="Brown C.T."/>
            <person name="Hug L.A."/>
            <person name="Thomas B.C."/>
            <person name="Sharon I."/>
            <person name="Castelle C.J."/>
            <person name="Singh A."/>
            <person name="Wilkins M.J."/>
            <person name="Williams K.H."/>
            <person name="Banfield J.F."/>
        </authorList>
    </citation>
    <scope>NUCLEOTIDE SEQUENCE [LARGE SCALE GENOMIC DNA]</scope>
</reference>
<evidence type="ECO:0000259" key="1">
    <source>
        <dbReference type="Pfam" id="PF00403"/>
    </source>
</evidence>